<feature type="coiled-coil region" evidence="9">
    <location>
        <begin position="147"/>
        <end position="174"/>
    </location>
</feature>
<evidence type="ECO:0000313" key="12">
    <source>
        <dbReference type="EMBL" id="AGH59574.1"/>
    </source>
</evidence>
<dbReference type="AlphaFoldDB" id="M4SU91"/>
<keyword evidence="4" id="KW-0336">GPI-anchor</keyword>
<evidence type="ECO:0000256" key="2">
    <source>
        <dbReference type="ARBA" id="ARBA00004609"/>
    </source>
</evidence>
<accession>M4SU91</accession>
<feature type="non-terminal residue" evidence="12">
    <location>
        <position position="1"/>
    </location>
</feature>
<feature type="domain" description="Trypanosome variant surface glycoprotein B-type N-terminal" evidence="11">
    <location>
        <begin position="7"/>
        <end position="172"/>
    </location>
</feature>
<evidence type="ECO:0000256" key="5">
    <source>
        <dbReference type="ARBA" id="ARBA00022729"/>
    </source>
</evidence>
<dbReference type="EMBL" id="KC612143">
    <property type="protein sequence ID" value="AGH59574.1"/>
    <property type="molecule type" value="Genomic_DNA"/>
</dbReference>
<dbReference type="GO" id="GO:0098552">
    <property type="term" value="C:side of membrane"/>
    <property type="evidence" value="ECO:0007669"/>
    <property type="project" value="UniProtKB-KW"/>
</dbReference>
<dbReference type="VEuPathDB" id="TriTrypDB:Tb427_000530600"/>
<evidence type="ECO:0000256" key="6">
    <source>
        <dbReference type="ARBA" id="ARBA00023136"/>
    </source>
</evidence>
<keyword evidence="8" id="KW-0449">Lipoprotein</keyword>
<protein>
    <submittedName>
        <fullName evidence="12">Variant surface glycoprotein 3545</fullName>
    </submittedName>
</protein>
<evidence type="ECO:0000256" key="4">
    <source>
        <dbReference type="ARBA" id="ARBA00022622"/>
    </source>
</evidence>
<evidence type="ECO:0000259" key="11">
    <source>
        <dbReference type="Pfam" id="PF13206"/>
    </source>
</evidence>
<dbReference type="VEuPathDB" id="TriTrypDB:Tb08.27P2.290"/>
<dbReference type="Pfam" id="PF13206">
    <property type="entry name" value="VSG_B"/>
    <property type="match status" value="1"/>
</dbReference>
<evidence type="ECO:0000256" key="3">
    <source>
        <dbReference type="ARBA" id="ARBA00022475"/>
    </source>
</evidence>
<keyword evidence="6" id="KW-0472">Membrane</keyword>
<dbReference type="InterPro" id="IPR025932">
    <property type="entry name" value="Trypano_VSG_B_N_dom"/>
</dbReference>
<comment type="subcellular location">
    <subcellularLocation>
        <location evidence="2">Cell membrane</location>
        <topology evidence="2">Lipid-anchor</topology>
        <topology evidence="2">GPI-anchor</topology>
    </subcellularLocation>
</comment>
<name>M4SU91_9TRYP</name>
<feature type="region of interest" description="Disordered" evidence="10">
    <location>
        <begin position="247"/>
        <end position="282"/>
    </location>
</feature>
<comment type="function">
    <text evidence="1">VSG forms a coat on the surface of the parasite. The trypanosome evades the immune response of the host by expressing a series of antigenically distinct VSGs from an estimated 1000 VSG genes.</text>
</comment>
<reference evidence="12" key="1">
    <citation type="submission" date="2013-02" db="EMBL/GenBank/DDBJ databases">
        <authorList>
            <person name="Cross G.A.M."/>
            <person name="Kim H.-S."/>
            <person name="Wickstead B."/>
        </authorList>
    </citation>
    <scope>NUCLEOTIDE SEQUENCE</scope>
    <source>
        <strain evidence="12">Lister 427</strain>
    </source>
</reference>
<sequence length="294" mass="31804">LFGRPLDRTRTNFCDEAQDQSKLRSAIAALICICAPDSGAVEAKACFTATPAVGSWDVAENSGPTKWQEIGKHCQLPGTGAPTAMKLEQALQAITTRIHTDGTHSYLGALHTGTSCNGRNDGGMCIRFNNARTTAEAVSGGFWISTITNAIQNLKSAEQAIQTQTREAQTLKTMLQQALALAEAAKTVTGPIMPAKRDKGDPNGNTVNAAATCNEAKEDQAACQKMEDKGCVFNDESKICDLKKEAKKKLEKAKEDRRKRRKEKGKNAQAKNKKNARKLLNANGRENLAKILLF</sequence>
<keyword evidence="5" id="KW-0732">Signal</keyword>
<proteinExistence type="predicted"/>
<evidence type="ECO:0000256" key="7">
    <source>
        <dbReference type="ARBA" id="ARBA00023180"/>
    </source>
</evidence>
<dbReference type="SUPFAM" id="SSF118251">
    <property type="entry name" value="Variant surface glycoprotein MITAT 1.2, VSG 221, C-terminal domain"/>
    <property type="match status" value="1"/>
</dbReference>
<reference evidence="12" key="2">
    <citation type="journal article" date="2014" name="Mol. Biochem. Parasitol.">
        <title>Capturing the variant surface glycoprotein repertoire (the VSGnome) of Trypanosoma brucei Lister 427.</title>
        <authorList>
            <person name="Cross G.A."/>
            <person name="Kim H.S."/>
            <person name="Wickstead B."/>
        </authorList>
    </citation>
    <scope>NUCLEOTIDE SEQUENCE</scope>
    <source>
        <strain evidence="12">Lister 427</strain>
    </source>
</reference>
<organism evidence="12">
    <name type="scientific">Trypanosoma brucei</name>
    <dbReference type="NCBI Taxonomy" id="5691"/>
    <lineage>
        <taxon>Eukaryota</taxon>
        <taxon>Discoba</taxon>
        <taxon>Euglenozoa</taxon>
        <taxon>Kinetoplastea</taxon>
        <taxon>Metakinetoplastina</taxon>
        <taxon>Trypanosomatida</taxon>
        <taxon>Trypanosomatidae</taxon>
        <taxon>Trypanosoma</taxon>
    </lineage>
</organism>
<evidence type="ECO:0000256" key="1">
    <source>
        <dbReference type="ARBA" id="ARBA00002523"/>
    </source>
</evidence>
<keyword evidence="7" id="KW-0325">Glycoprotein</keyword>
<evidence type="ECO:0000256" key="9">
    <source>
        <dbReference type="SAM" id="Coils"/>
    </source>
</evidence>
<feature type="compositionally biased region" description="Basic residues" evidence="10">
    <location>
        <begin position="247"/>
        <end position="264"/>
    </location>
</feature>
<keyword evidence="9" id="KW-0175">Coiled coil</keyword>
<evidence type="ECO:0000256" key="10">
    <source>
        <dbReference type="SAM" id="MobiDB-lite"/>
    </source>
</evidence>
<evidence type="ECO:0000256" key="8">
    <source>
        <dbReference type="ARBA" id="ARBA00023288"/>
    </source>
</evidence>
<dbReference type="GO" id="GO:0005886">
    <property type="term" value="C:plasma membrane"/>
    <property type="evidence" value="ECO:0007669"/>
    <property type="project" value="UniProtKB-SubCell"/>
</dbReference>
<dbReference type="InterPro" id="IPR027446">
    <property type="entry name" value="VSG_C_dom_sf"/>
</dbReference>
<keyword evidence="3" id="KW-1003">Cell membrane</keyword>